<evidence type="ECO:0000313" key="1">
    <source>
        <dbReference type="EMBL" id="GAA3676026.1"/>
    </source>
</evidence>
<protein>
    <submittedName>
        <fullName evidence="1">Uncharacterized protein</fullName>
    </submittedName>
</protein>
<keyword evidence="2" id="KW-1185">Reference proteome</keyword>
<evidence type="ECO:0000313" key="2">
    <source>
        <dbReference type="Proteomes" id="UP001500902"/>
    </source>
</evidence>
<comment type="caution">
    <text evidence="1">The sequence shown here is derived from an EMBL/GenBank/DDBJ whole genome shotgun (WGS) entry which is preliminary data.</text>
</comment>
<sequence>MSAKESSTGTSFSVGGVEILRLSGVDRAMLRLTEPVIERLEPHLRPYAQVSVCPDRVWLLLRLDSESDLQLLFALTSVAIKVHLER</sequence>
<accession>A0ABP7C451</accession>
<proteinExistence type="predicted"/>
<name>A0ABP7C451_9ACTN</name>
<organism evidence="1 2">
    <name type="scientific">Nonomuraea antimicrobica</name>
    <dbReference type="NCBI Taxonomy" id="561173"/>
    <lineage>
        <taxon>Bacteria</taxon>
        <taxon>Bacillati</taxon>
        <taxon>Actinomycetota</taxon>
        <taxon>Actinomycetes</taxon>
        <taxon>Streptosporangiales</taxon>
        <taxon>Streptosporangiaceae</taxon>
        <taxon>Nonomuraea</taxon>
    </lineage>
</organism>
<dbReference type="EMBL" id="BAAAZP010000087">
    <property type="protein sequence ID" value="GAA3676026.1"/>
    <property type="molecule type" value="Genomic_DNA"/>
</dbReference>
<dbReference type="Proteomes" id="UP001500902">
    <property type="component" value="Unassembled WGS sequence"/>
</dbReference>
<reference evidence="2" key="1">
    <citation type="journal article" date="2019" name="Int. J. Syst. Evol. Microbiol.">
        <title>The Global Catalogue of Microorganisms (GCM) 10K type strain sequencing project: providing services to taxonomists for standard genome sequencing and annotation.</title>
        <authorList>
            <consortium name="The Broad Institute Genomics Platform"/>
            <consortium name="The Broad Institute Genome Sequencing Center for Infectious Disease"/>
            <person name="Wu L."/>
            <person name="Ma J."/>
        </authorList>
    </citation>
    <scope>NUCLEOTIDE SEQUENCE [LARGE SCALE GENOMIC DNA]</scope>
    <source>
        <strain evidence="2">JCM 16904</strain>
    </source>
</reference>
<gene>
    <name evidence="1" type="ORF">GCM10022224_045350</name>
</gene>